<organism evidence="3 4">
    <name type="scientific">Asbolus verrucosus</name>
    <name type="common">Desert ironclad beetle</name>
    <dbReference type="NCBI Taxonomy" id="1661398"/>
    <lineage>
        <taxon>Eukaryota</taxon>
        <taxon>Metazoa</taxon>
        <taxon>Ecdysozoa</taxon>
        <taxon>Arthropoda</taxon>
        <taxon>Hexapoda</taxon>
        <taxon>Insecta</taxon>
        <taxon>Pterygota</taxon>
        <taxon>Neoptera</taxon>
        <taxon>Endopterygota</taxon>
        <taxon>Coleoptera</taxon>
        <taxon>Polyphaga</taxon>
        <taxon>Cucujiformia</taxon>
        <taxon>Tenebrionidae</taxon>
        <taxon>Pimeliinae</taxon>
        <taxon>Asbolus</taxon>
    </lineage>
</organism>
<protein>
    <recommendedName>
        <fullName evidence="2">Peptidase S8 pro-domain domain-containing protein</fullName>
    </recommendedName>
</protein>
<accession>A0A482W6E9</accession>
<feature type="domain" description="Peptidase S8 pro-domain" evidence="2">
    <location>
        <begin position="25"/>
        <end position="54"/>
    </location>
</feature>
<keyword evidence="4" id="KW-1185">Reference proteome</keyword>
<dbReference type="OrthoDB" id="6156546at2759"/>
<dbReference type="STRING" id="1661398.A0A482W6E9"/>
<dbReference type="Proteomes" id="UP000292052">
    <property type="component" value="Unassembled WGS sequence"/>
</dbReference>
<dbReference type="Pfam" id="PF16470">
    <property type="entry name" value="S8_pro-domain"/>
    <property type="match status" value="1"/>
</dbReference>
<keyword evidence="1" id="KW-0732">Signal</keyword>
<name>A0A482W6E9_ASBVE</name>
<evidence type="ECO:0000313" key="3">
    <source>
        <dbReference type="EMBL" id="RZC40349.1"/>
    </source>
</evidence>
<proteinExistence type="predicted"/>
<dbReference type="InterPro" id="IPR032815">
    <property type="entry name" value="S8_pro-domain"/>
</dbReference>
<dbReference type="Gene3D" id="3.30.70.850">
    <property type="entry name" value="Peptidase S8, pro-domain"/>
    <property type="match status" value="1"/>
</dbReference>
<comment type="caution">
    <text evidence="3">The sequence shown here is derived from an EMBL/GenBank/DDBJ whole genome shotgun (WGS) entry which is preliminary data.</text>
</comment>
<dbReference type="SUPFAM" id="SSF54897">
    <property type="entry name" value="Protease propeptides/inhibitors"/>
    <property type="match status" value="1"/>
</dbReference>
<evidence type="ECO:0000259" key="2">
    <source>
        <dbReference type="Pfam" id="PF16470"/>
    </source>
</evidence>
<sequence>MYLLVFRVYVCVIIVNLSEAHYTQQWAVHIEGGPQVADEVARDHGFDNQGQVSEVIFVIEEKSESVILEHLWKISRQCSFLSLKETQARVIIYFYAMGSAFLLERVFDGIPWMKVDRSCILVNMYFT</sequence>
<dbReference type="AlphaFoldDB" id="A0A482W6E9"/>
<evidence type="ECO:0000256" key="1">
    <source>
        <dbReference type="SAM" id="SignalP"/>
    </source>
</evidence>
<dbReference type="EMBL" id="QDEB01026806">
    <property type="protein sequence ID" value="RZC40349.1"/>
    <property type="molecule type" value="Genomic_DNA"/>
</dbReference>
<reference evidence="3 4" key="1">
    <citation type="submission" date="2017-03" db="EMBL/GenBank/DDBJ databases">
        <title>Genome of the blue death feigning beetle - Asbolus verrucosus.</title>
        <authorList>
            <person name="Rider S.D."/>
        </authorList>
    </citation>
    <scope>NUCLEOTIDE SEQUENCE [LARGE SCALE GENOMIC DNA]</scope>
    <source>
        <strain evidence="3">Butters</strain>
        <tissue evidence="3">Head and leg muscle</tissue>
    </source>
</reference>
<feature type="signal peptide" evidence="1">
    <location>
        <begin position="1"/>
        <end position="20"/>
    </location>
</feature>
<evidence type="ECO:0000313" key="4">
    <source>
        <dbReference type="Proteomes" id="UP000292052"/>
    </source>
</evidence>
<dbReference type="InterPro" id="IPR038466">
    <property type="entry name" value="S8_pro-domain_sf"/>
</dbReference>
<feature type="chain" id="PRO_5019719017" description="Peptidase S8 pro-domain domain-containing protein" evidence="1">
    <location>
        <begin position="21"/>
        <end position="127"/>
    </location>
</feature>
<gene>
    <name evidence="3" type="ORF">BDFB_002889</name>
</gene>